<organism evidence="1 2">
    <name type="scientific">Sipha flava</name>
    <name type="common">yellow sugarcane aphid</name>
    <dbReference type="NCBI Taxonomy" id="143950"/>
    <lineage>
        <taxon>Eukaryota</taxon>
        <taxon>Metazoa</taxon>
        <taxon>Ecdysozoa</taxon>
        <taxon>Arthropoda</taxon>
        <taxon>Hexapoda</taxon>
        <taxon>Insecta</taxon>
        <taxon>Pterygota</taxon>
        <taxon>Neoptera</taxon>
        <taxon>Paraneoptera</taxon>
        <taxon>Hemiptera</taxon>
        <taxon>Sternorrhyncha</taxon>
        <taxon>Aphidomorpha</taxon>
        <taxon>Aphidoidea</taxon>
        <taxon>Aphididae</taxon>
        <taxon>Sipha</taxon>
    </lineage>
</organism>
<sequence>MVLIYIKMINPSIKSSLYAAPVVKCEHVKITSSDIPTHEEHPLIRSIKTEKRSNIQCEIKENEMYQYFSTENTENFYSNDAKKKARMELVKTSGFVETKSSHARKSLILQEEYR</sequence>
<reference evidence="2" key="1">
    <citation type="submission" date="2025-08" db="UniProtKB">
        <authorList>
            <consortium name="RefSeq"/>
        </authorList>
    </citation>
    <scope>IDENTIFICATION</scope>
    <source>
        <tissue evidence="2">Whole body</tissue>
    </source>
</reference>
<proteinExistence type="predicted"/>
<evidence type="ECO:0000313" key="1">
    <source>
        <dbReference type="Proteomes" id="UP000694846"/>
    </source>
</evidence>
<dbReference type="GeneID" id="112692928"/>
<accession>A0A8B8GLR5</accession>
<name>A0A8B8GLR5_9HEMI</name>
<gene>
    <name evidence="2" type="primary">LOC112692928</name>
</gene>
<evidence type="ECO:0000313" key="2">
    <source>
        <dbReference type="RefSeq" id="XP_025423536.1"/>
    </source>
</evidence>
<dbReference type="Proteomes" id="UP000694846">
    <property type="component" value="Unplaced"/>
</dbReference>
<keyword evidence="1" id="KW-1185">Reference proteome</keyword>
<dbReference type="AlphaFoldDB" id="A0A8B8GLR5"/>
<dbReference type="RefSeq" id="XP_025423536.1">
    <property type="nucleotide sequence ID" value="XM_025567751.1"/>
</dbReference>
<protein>
    <submittedName>
        <fullName evidence="2">Uncharacterized protein LOC112692928</fullName>
    </submittedName>
</protein>